<dbReference type="Pfam" id="PF05378">
    <property type="entry name" value="Hydant_A_N"/>
    <property type="match status" value="1"/>
</dbReference>
<dbReference type="Proteomes" id="UP000006281">
    <property type="component" value="Chromosome"/>
</dbReference>
<feature type="domain" description="Hydantoinase/oxoprolinase N-terminal" evidence="3">
    <location>
        <begin position="31"/>
        <end position="211"/>
    </location>
</feature>
<keyword evidence="5" id="KW-0378">Hydrolase</keyword>
<dbReference type="Pfam" id="PF19278">
    <property type="entry name" value="Hydant_A_C"/>
    <property type="match status" value="1"/>
</dbReference>
<reference evidence="5 6" key="1">
    <citation type="journal article" date="2012" name="BMC Genomics">
        <title>Complete genome sequence of Saccharothrix espanaensis DSM 44229T and comparison to the other completely sequenced Pseudonocardiaceae.</title>
        <authorList>
            <person name="Strobel T."/>
            <person name="Al-Dilaimi A."/>
            <person name="Blom J."/>
            <person name="Gessner A."/>
            <person name="Kalinowski J."/>
            <person name="Luzhetska M."/>
            <person name="Puhler A."/>
            <person name="Szczepanowski R."/>
            <person name="Bechthold A."/>
            <person name="Ruckert C."/>
        </authorList>
    </citation>
    <scope>NUCLEOTIDE SEQUENCE [LARGE SCALE GENOMIC DNA]</scope>
    <source>
        <strain evidence="6">ATCC 51144 / DSM 44229 / JCM 9112 / NBRC 15066 / NRRL 15764</strain>
    </source>
</reference>
<keyword evidence="6" id="KW-1185">Reference proteome</keyword>
<dbReference type="InterPro" id="IPR002821">
    <property type="entry name" value="Hydantoinase_A"/>
</dbReference>
<dbReference type="PATRIC" id="fig|1179773.3.peg.1082"/>
<dbReference type="KEGG" id="sesp:BN6_10810"/>
<dbReference type="eggNOG" id="COG0145">
    <property type="taxonomic scope" value="Bacteria"/>
</dbReference>
<evidence type="ECO:0000259" key="4">
    <source>
        <dbReference type="Pfam" id="PF19278"/>
    </source>
</evidence>
<dbReference type="EC" id="3.5.2.9" evidence="5"/>
<dbReference type="EMBL" id="HE804045">
    <property type="protein sequence ID" value="CCH28407.1"/>
    <property type="molecule type" value="Genomic_DNA"/>
</dbReference>
<dbReference type="SUPFAM" id="SSF53067">
    <property type="entry name" value="Actin-like ATPase domain"/>
    <property type="match status" value="1"/>
</dbReference>
<organism evidence="5 6">
    <name type="scientific">Saccharothrix espanaensis (strain ATCC 51144 / DSM 44229 / JCM 9112 / NBRC 15066 / NRRL 15764)</name>
    <dbReference type="NCBI Taxonomy" id="1179773"/>
    <lineage>
        <taxon>Bacteria</taxon>
        <taxon>Bacillati</taxon>
        <taxon>Actinomycetota</taxon>
        <taxon>Actinomycetes</taxon>
        <taxon>Pseudonocardiales</taxon>
        <taxon>Pseudonocardiaceae</taxon>
        <taxon>Saccharothrix</taxon>
    </lineage>
</organism>
<dbReference type="GO" id="GO:0005829">
    <property type="term" value="C:cytosol"/>
    <property type="evidence" value="ECO:0007669"/>
    <property type="project" value="TreeGrafter"/>
</dbReference>
<feature type="domain" description="Acetophenone carboxylase-like C-terminal" evidence="4">
    <location>
        <begin position="540"/>
        <end position="701"/>
    </location>
</feature>
<sequence length="726" mass="74938">MGSEPTTGPVPGQIAGPIPGPIPGQITGQIRVSVDIGGTFTDLVVEQGAALRLFKSPTVPGDPVLGIMNALEMAADADGVPLAEFLGRTGSFVHATTRGLNAVLTGNTARTAFLTTEGHPDVLLLREGGRQRPFDFTVPFPEPYVPRSLTFEVRERIGSTGEVLRPLDLAALEHTCDRLAATGVEAVAVCLLWSTVNPEHELAVAQVLRRRLPDVPVTLSHALNPSLREYRRASSAAIDASLKPLMTEYVAGLTGRLRTAGLTGRILMVTSAGGVVDVLDAADKPILTINSGPSMAPVAGRAYATADLGARTVIVADAGGTTYDVTLVRRGEIPSTRTAWVGDEGTGHMTGLPSIDVKSVGAGGGSIAWVDPGGLLWVGPQSAGSVPGPACYGNGGTDATVTDAALVLGYLDPANFSSGSMTLDARAALDAVTERVARPLGLDPIAAADAVLRLTTEQMAHAIQEITLQQGVDPARAVLVGGGGAAGLNAVAVAARLGSRELVIPAVGAALAAAGALMSDLTAVYNTTVPAVTSSFEPARVNAALAGLRERCREFTAHVGAAEDDAIVTLFAEARYPQQIWELEVPLRVGAFVDGSDVTDFEADFHATHQQILGITDEGSPVEVVSWGARVRVPLRESGGVLTARLGPAAPPTTRRAYVRGTGMTDVPVRSLASIVPGELLPGPLLVESPFTTVVVADASTCELSGSGSLIVHPARDARRADTEVA</sequence>
<dbReference type="GO" id="GO:0017168">
    <property type="term" value="F:5-oxoprolinase (ATP-hydrolyzing) activity"/>
    <property type="evidence" value="ECO:0007669"/>
    <property type="project" value="UniProtKB-EC"/>
</dbReference>
<dbReference type="STRING" id="1179773.BN6_10810"/>
<evidence type="ECO:0000313" key="5">
    <source>
        <dbReference type="EMBL" id="CCH28407.1"/>
    </source>
</evidence>
<dbReference type="GO" id="GO:0006749">
    <property type="term" value="P:glutathione metabolic process"/>
    <property type="evidence" value="ECO:0007669"/>
    <property type="project" value="TreeGrafter"/>
</dbReference>
<dbReference type="InterPro" id="IPR043129">
    <property type="entry name" value="ATPase_NBD"/>
</dbReference>
<proteinExistence type="predicted"/>
<gene>
    <name evidence="5" type="ordered locus">BN6_10810</name>
</gene>
<feature type="compositionally biased region" description="Low complexity" evidence="1">
    <location>
        <begin position="9"/>
        <end position="21"/>
    </location>
</feature>
<dbReference type="InterPro" id="IPR045079">
    <property type="entry name" value="Oxoprolinase-like"/>
</dbReference>
<dbReference type="HOGENOM" id="CLU_002157_1_2_11"/>
<dbReference type="AlphaFoldDB" id="K0JSC4"/>
<feature type="region of interest" description="Disordered" evidence="1">
    <location>
        <begin position="1"/>
        <end position="21"/>
    </location>
</feature>
<dbReference type="InterPro" id="IPR049517">
    <property type="entry name" value="ACX-like_C"/>
</dbReference>
<dbReference type="BioCyc" id="SESP1179773:BN6_RS05325-MONOMER"/>
<evidence type="ECO:0000313" key="6">
    <source>
        <dbReference type="Proteomes" id="UP000006281"/>
    </source>
</evidence>
<dbReference type="PANTHER" id="PTHR11365:SF23">
    <property type="entry name" value="HYPOTHETICAL 5-OXOPROLINASE (EUROFUNG)-RELATED"/>
    <property type="match status" value="1"/>
</dbReference>
<evidence type="ECO:0000259" key="2">
    <source>
        <dbReference type="Pfam" id="PF01968"/>
    </source>
</evidence>
<dbReference type="PANTHER" id="PTHR11365">
    <property type="entry name" value="5-OXOPROLINASE RELATED"/>
    <property type="match status" value="1"/>
</dbReference>
<name>K0JSC4_SACES</name>
<feature type="domain" description="Hydantoinase A/oxoprolinase" evidence="2">
    <location>
        <begin position="232"/>
        <end position="523"/>
    </location>
</feature>
<dbReference type="Pfam" id="PF01968">
    <property type="entry name" value="Hydantoinase_A"/>
    <property type="match status" value="1"/>
</dbReference>
<evidence type="ECO:0000256" key="1">
    <source>
        <dbReference type="SAM" id="MobiDB-lite"/>
    </source>
</evidence>
<dbReference type="InterPro" id="IPR008040">
    <property type="entry name" value="Hydant_A_N"/>
</dbReference>
<evidence type="ECO:0000259" key="3">
    <source>
        <dbReference type="Pfam" id="PF05378"/>
    </source>
</evidence>
<accession>K0JSC4</accession>
<protein>
    <submittedName>
        <fullName evidence="5">5-oxoprolinase (ATP-hydrolyzing)</fullName>
        <ecNumber evidence="5">3.5.2.9</ecNumber>
    </submittedName>
</protein>